<dbReference type="GO" id="GO:0016787">
    <property type="term" value="F:hydrolase activity"/>
    <property type="evidence" value="ECO:0007669"/>
    <property type="project" value="UniProtKB-KW"/>
</dbReference>
<reference evidence="1 2" key="1">
    <citation type="submission" date="2020-07" db="EMBL/GenBank/DDBJ databases">
        <title>Genomic Encyclopedia of Type Strains, Phase IV (KMG-V): Genome sequencing to study the core and pangenomes of soil and plant-associated prokaryotes.</title>
        <authorList>
            <person name="Whitman W."/>
        </authorList>
    </citation>
    <scope>NUCLEOTIDE SEQUENCE [LARGE SCALE GENOMIC DNA]</scope>
    <source>
        <strain evidence="1 2">AN3</strain>
    </source>
</reference>
<dbReference type="Proteomes" id="UP000549052">
    <property type="component" value="Unassembled WGS sequence"/>
</dbReference>
<comment type="caution">
    <text evidence="1">The sequence shown here is derived from an EMBL/GenBank/DDBJ whole genome shotgun (WGS) entry which is preliminary data.</text>
</comment>
<feature type="non-terminal residue" evidence="1">
    <location>
        <position position="1"/>
    </location>
</feature>
<organism evidence="1 2">
    <name type="scientific">Phyllobacterium myrsinacearum</name>
    <dbReference type="NCBI Taxonomy" id="28101"/>
    <lineage>
        <taxon>Bacteria</taxon>
        <taxon>Pseudomonadati</taxon>
        <taxon>Pseudomonadota</taxon>
        <taxon>Alphaproteobacteria</taxon>
        <taxon>Hyphomicrobiales</taxon>
        <taxon>Phyllobacteriaceae</taxon>
        <taxon>Phyllobacterium</taxon>
    </lineage>
</organism>
<dbReference type="AlphaFoldDB" id="A0A839EUC4"/>
<accession>A0A839EUC4</accession>
<name>A0A839EUC4_9HYPH</name>
<protein>
    <submittedName>
        <fullName evidence="1">Formyltetrahydrofolate hydrolase</fullName>
    </submittedName>
</protein>
<keyword evidence="1" id="KW-0378">Hydrolase</keyword>
<proteinExistence type="predicted"/>
<sequence length="32" mass="3648">TGRDIESRVLARAVKKHLESRVMLNGHKTVVF</sequence>
<gene>
    <name evidence="1" type="ORF">FHW16_004839</name>
</gene>
<dbReference type="EMBL" id="JACGXN010000012">
    <property type="protein sequence ID" value="MBA8881104.1"/>
    <property type="molecule type" value="Genomic_DNA"/>
</dbReference>
<evidence type="ECO:0000313" key="2">
    <source>
        <dbReference type="Proteomes" id="UP000549052"/>
    </source>
</evidence>
<evidence type="ECO:0000313" key="1">
    <source>
        <dbReference type="EMBL" id="MBA8881104.1"/>
    </source>
</evidence>
<keyword evidence="2" id="KW-1185">Reference proteome</keyword>